<dbReference type="AlphaFoldDB" id="A0A7X6IBG2"/>
<dbReference type="EMBL" id="VTOW01000002">
    <property type="protein sequence ID" value="NKE71425.1"/>
    <property type="molecule type" value="Genomic_DNA"/>
</dbReference>
<comment type="subcellular location">
    <subcellularLocation>
        <location evidence="6">Cytoplasm</location>
    </subcellularLocation>
</comment>
<comment type="subunit">
    <text evidence="6">Heterooligomer composed of large and small subunits.</text>
</comment>
<dbReference type="Proteomes" id="UP000534783">
    <property type="component" value="Unassembled WGS sequence"/>
</dbReference>
<evidence type="ECO:0000313" key="9">
    <source>
        <dbReference type="Proteomes" id="UP000534783"/>
    </source>
</evidence>
<keyword evidence="5 6" id="KW-0269">Exonuclease</keyword>
<dbReference type="GO" id="GO:0008855">
    <property type="term" value="F:exodeoxyribonuclease VII activity"/>
    <property type="evidence" value="ECO:0007669"/>
    <property type="project" value="UniProtKB-UniRule"/>
</dbReference>
<comment type="catalytic activity">
    <reaction evidence="6">
        <text>Exonucleolytic cleavage in either 5'- to 3'- or 3'- to 5'-direction to yield nucleoside 5'-phosphates.</text>
        <dbReference type="EC" id="3.1.11.6"/>
    </reaction>
</comment>
<evidence type="ECO:0000256" key="1">
    <source>
        <dbReference type="ARBA" id="ARBA00009998"/>
    </source>
</evidence>
<reference evidence="8 9" key="1">
    <citation type="journal article" date="2020" name="Nature">
        <title>Bacterial chemolithoautotrophy via manganese oxidation.</title>
        <authorList>
            <person name="Yu H."/>
            <person name="Leadbetter J.R."/>
        </authorList>
    </citation>
    <scope>NUCLEOTIDE SEQUENCE [LARGE SCALE GENOMIC DNA]</scope>
    <source>
        <strain evidence="8 9">Mn-1</strain>
    </source>
</reference>
<dbReference type="GO" id="GO:0005829">
    <property type="term" value="C:cytosol"/>
    <property type="evidence" value="ECO:0007669"/>
    <property type="project" value="TreeGrafter"/>
</dbReference>
<dbReference type="Pfam" id="PF02609">
    <property type="entry name" value="Exonuc_VII_S"/>
    <property type="match status" value="1"/>
</dbReference>
<evidence type="ECO:0000256" key="2">
    <source>
        <dbReference type="ARBA" id="ARBA00022490"/>
    </source>
</evidence>
<evidence type="ECO:0000256" key="7">
    <source>
        <dbReference type="SAM" id="MobiDB-lite"/>
    </source>
</evidence>
<dbReference type="NCBIfam" id="TIGR01280">
    <property type="entry name" value="xseB"/>
    <property type="match status" value="1"/>
</dbReference>
<keyword evidence="4 6" id="KW-0378">Hydrolase</keyword>
<accession>A0A7X6IBG2</accession>
<dbReference type="GO" id="GO:0006308">
    <property type="term" value="P:DNA catabolic process"/>
    <property type="evidence" value="ECO:0007669"/>
    <property type="project" value="UniProtKB-UniRule"/>
</dbReference>
<proteinExistence type="inferred from homology"/>
<keyword evidence="3 6" id="KW-0540">Nuclease</keyword>
<keyword evidence="9" id="KW-1185">Reference proteome</keyword>
<dbReference type="HAMAP" id="MF_00337">
    <property type="entry name" value="Exonuc_7_S"/>
    <property type="match status" value="1"/>
</dbReference>
<comment type="function">
    <text evidence="6">Bidirectionally degrades single-stranded DNA into large acid-insoluble oligonucleotides, which are then degraded further into small acid-soluble oligonucleotides.</text>
</comment>
<evidence type="ECO:0000256" key="5">
    <source>
        <dbReference type="ARBA" id="ARBA00022839"/>
    </source>
</evidence>
<keyword evidence="2 6" id="KW-0963">Cytoplasm</keyword>
<gene>
    <name evidence="6" type="primary">xseB</name>
    <name evidence="8" type="ORF">MNODULE_11805</name>
</gene>
<evidence type="ECO:0000256" key="3">
    <source>
        <dbReference type="ARBA" id="ARBA00022722"/>
    </source>
</evidence>
<dbReference type="NCBIfam" id="NF002140">
    <property type="entry name" value="PRK00977.1-4"/>
    <property type="match status" value="1"/>
</dbReference>
<evidence type="ECO:0000256" key="6">
    <source>
        <dbReference type="HAMAP-Rule" id="MF_00337"/>
    </source>
</evidence>
<sequence>MANLKFEEALSRLEEAVKSLEKGDLPLEESLKVFEEGVRLSKNCLKMLEEAEKKVEILVQEKDGKRRARPFEMKQAPAADESSSFGTKERPPHG</sequence>
<dbReference type="Gene3D" id="1.10.287.1040">
    <property type="entry name" value="Exonuclease VII, small subunit"/>
    <property type="match status" value="1"/>
</dbReference>
<organism evidence="8 9">
    <name type="scientific">Candidatus Manganitrophus noduliformans</name>
    <dbReference type="NCBI Taxonomy" id="2606439"/>
    <lineage>
        <taxon>Bacteria</taxon>
        <taxon>Pseudomonadati</taxon>
        <taxon>Nitrospirota</taxon>
        <taxon>Nitrospiria</taxon>
        <taxon>Candidatus Troglogloeales</taxon>
        <taxon>Candidatus Manganitrophaceae</taxon>
        <taxon>Candidatus Manganitrophus</taxon>
    </lineage>
</organism>
<dbReference type="InterPro" id="IPR003761">
    <property type="entry name" value="Exonuc_VII_S"/>
</dbReference>
<dbReference type="SUPFAM" id="SSF116842">
    <property type="entry name" value="XseB-like"/>
    <property type="match status" value="1"/>
</dbReference>
<comment type="caution">
    <text evidence="8">The sequence shown here is derived from an EMBL/GenBank/DDBJ whole genome shotgun (WGS) entry which is preliminary data.</text>
</comment>
<dbReference type="PANTHER" id="PTHR34137:SF1">
    <property type="entry name" value="EXODEOXYRIBONUCLEASE 7 SMALL SUBUNIT"/>
    <property type="match status" value="1"/>
</dbReference>
<feature type="region of interest" description="Disordered" evidence="7">
    <location>
        <begin position="66"/>
        <end position="94"/>
    </location>
</feature>
<dbReference type="PANTHER" id="PTHR34137">
    <property type="entry name" value="EXODEOXYRIBONUCLEASE 7 SMALL SUBUNIT"/>
    <property type="match status" value="1"/>
</dbReference>
<dbReference type="InterPro" id="IPR037004">
    <property type="entry name" value="Exonuc_VII_ssu_sf"/>
</dbReference>
<name>A0A7X6IBG2_9BACT</name>
<dbReference type="EC" id="3.1.11.6" evidence="6"/>
<evidence type="ECO:0000256" key="4">
    <source>
        <dbReference type="ARBA" id="ARBA00022801"/>
    </source>
</evidence>
<protein>
    <recommendedName>
        <fullName evidence="6">Exodeoxyribonuclease 7 small subunit</fullName>
        <ecNumber evidence="6">3.1.11.6</ecNumber>
    </recommendedName>
    <alternativeName>
        <fullName evidence="6">Exodeoxyribonuclease VII small subunit</fullName>
        <shortName evidence="6">Exonuclease VII small subunit</shortName>
    </alternativeName>
</protein>
<dbReference type="GO" id="GO:0009318">
    <property type="term" value="C:exodeoxyribonuclease VII complex"/>
    <property type="evidence" value="ECO:0007669"/>
    <property type="project" value="UniProtKB-UniRule"/>
</dbReference>
<evidence type="ECO:0000313" key="8">
    <source>
        <dbReference type="EMBL" id="NKE71425.1"/>
    </source>
</evidence>
<comment type="similarity">
    <text evidence="1 6">Belongs to the XseB family.</text>
</comment>